<evidence type="ECO:0000313" key="2">
    <source>
        <dbReference type="Proteomes" id="UP000663834"/>
    </source>
</evidence>
<dbReference type="AlphaFoldDB" id="A0A816HBA0"/>
<dbReference type="Proteomes" id="UP000663834">
    <property type="component" value="Unassembled WGS sequence"/>
</dbReference>
<accession>A0A816HBA0</accession>
<comment type="caution">
    <text evidence="1">The sequence shown here is derived from an EMBL/GenBank/DDBJ whole genome shotgun (WGS) entry which is preliminary data.</text>
</comment>
<dbReference type="EMBL" id="CAJNOW010021275">
    <property type="protein sequence ID" value="CAF1683597.1"/>
    <property type="molecule type" value="Genomic_DNA"/>
</dbReference>
<sequence length="339" mass="39346">MSSSPSSPSSTSSLLNLPWEVIYLIFQYLNKEDIAYAFFGLNQCYRSAVKYFIGPELNLAKVNDENTFGFCLSTLLPCIGFNLRYLSIGYPHALSKYIKYIQNYCSNLDILNIYCYSNIEDIRCYAAYLIHRQLMSFTLMYNNKIVGEDLSIRLINKCENEKYRAIPSISFLIFNLSSMNDLILLKRFSESSYLPDGLYMIECLSTGDWLTDGKDDLCTMSKKLHRDSIFSIKQIDSDQCSREYELYNEGTQRRLTVLILYEEEGERWISSSILSAHRKESSQSCSRFTFERVANDNQFYIRPCYTNAKRLQVSGKRIIVSLCDNQNTLGHRFKLNHIS</sequence>
<dbReference type="OrthoDB" id="9989856at2759"/>
<organism evidence="1 2">
    <name type="scientific">Rotaria magnacalcarata</name>
    <dbReference type="NCBI Taxonomy" id="392030"/>
    <lineage>
        <taxon>Eukaryota</taxon>
        <taxon>Metazoa</taxon>
        <taxon>Spiralia</taxon>
        <taxon>Gnathifera</taxon>
        <taxon>Rotifera</taxon>
        <taxon>Eurotatoria</taxon>
        <taxon>Bdelloidea</taxon>
        <taxon>Philodinida</taxon>
        <taxon>Philodinidae</taxon>
        <taxon>Rotaria</taxon>
    </lineage>
</organism>
<evidence type="ECO:0008006" key="3">
    <source>
        <dbReference type="Google" id="ProtNLM"/>
    </source>
</evidence>
<protein>
    <recommendedName>
        <fullName evidence="3">F-box domain-containing protein</fullName>
    </recommendedName>
</protein>
<gene>
    <name evidence="1" type="ORF">KQP761_LOCUS37599</name>
</gene>
<reference evidence="1" key="1">
    <citation type="submission" date="2021-02" db="EMBL/GenBank/DDBJ databases">
        <authorList>
            <person name="Nowell W R."/>
        </authorList>
    </citation>
    <scope>NUCLEOTIDE SEQUENCE</scope>
</reference>
<name>A0A816HBA0_9BILA</name>
<proteinExistence type="predicted"/>
<evidence type="ECO:0000313" key="1">
    <source>
        <dbReference type="EMBL" id="CAF1683597.1"/>
    </source>
</evidence>